<evidence type="ECO:0000256" key="1">
    <source>
        <dbReference type="SAM" id="MobiDB-lite"/>
    </source>
</evidence>
<evidence type="ECO:0000313" key="2">
    <source>
        <dbReference type="EMBL" id="GMF37749.1"/>
    </source>
</evidence>
<proteinExistence type="predicted"/>
<sequence>MIQTKATQRSGDFTERLPSLFQCALERIDSMLKRSEIAFEWEARPDSQPEKMPNASSFYHVWCALEFLSCNKPRGGGEYSMGQDDSMSLREMFGDGVQLAGCTLVHLLGQRTLYDLWNVSQHVINVRHCEEVKTVSEAQVVLVSSIKKSRLKGELPNVQTTVGALDREMEDKAARFVMNAREMRAATKHIFHTLELAWPSGSRSMAMFTPPSFAPPANTPSSLQSTQNHR</sequence>
<feature type="compositionally biased region" description="Polar residues" evidence="1">
    <location>
        <begin position="219"/>
        <end position="230"/>
    </location>
</feature>
<dbReference type="Proteomes" id="UP001165121">
    <property type="component" value="Unassembled WGS sequence"/>
</dbReference>
<feature type="region of interest" description="Disordered" evidence="1">
    <location>
        <begin position="209"/>
        <end position="230"/>
    </location>
</feature>
<dbReference type="GO" id="GO:0030833">
    <property type="term" value="P:regulation of actin filament polymerization"/>
    <property type="evidence" value="ECO:0007669"/>
    <property type="project" value="InterPro"/>
</dbReference>
<comment type="caution">
    <text evidence="2">The sequence shown here is derived from an EMBL/GenBank/DDBJ whole genome shotgun (WGS) entry which is preliminary data.</text>
</comment>
<dbReference type="GO" id="GO:0031267">
    <property type="term" value="F:small GTPase binding"/>
    <property type="evidence" value="ECO:0007669"/>
    <property type="project" value="InterPro"/>
</dbReference>
<name>A0A9W6XG31_9STRA</name>
<dbReference type="Pfam" id="PF05994">
    <property type="entry name" value="FragX_IP"/>
    <property type="match status" value="1"/>
</dbReference>
<dbReference type="AlphaFoldDB" id="A0A9W6XG31"/>
<reference evidence="2" key="1">
    <citation type="submission" date="2023-04" db="EMBL/GenBank/DDBJ databases">
        <title>Phytophthora fragariaefolia NBRC 109709.</title>
        <authorList>
            <person name="Ichikawa N."/>
            <person name="Sato H."/>
            <person name="Tonouchi N."/>
        </authorList>
    </citation>
    <scope>NUCLEOTIDE SEQUENCE</scope>
    <source>
        <strain evidence="2">NBRC 109709</strain>
    </source>
</reference>
<dbReference type="PANTHER" id="PTHR12195">
    <property type="entry name" value="CYTOPLASMIC FMR1-INTERACTING PROTEIN-RELATED"/>
    <property type="match status" value="1"/>
</dbReference>
<gene>
    <name evidence="2" type="ORF">Pfra01_001066300</name>
</gene>
<evidence type="ECO:0000313" key="3">
    <source>
        <dbReference type="Proteomes" id="UP001165121"/>
    </source>
</evidence>
<dbReference type="OrthoDB" id="10265867at2759"/>
<protein>
    <submittedName>
        <fullName evidence="2">Unnamed protein product</fullName>
    </submittedName>
</protein>
<accession>A0A9W6XG31</accession>
<dbReference type="InterPro" id="IPR008081">
    <property type="entry name" value="Cytoplasmic_FMR1-int"/>
</dbReference>
<dbReference type="EMBL" id="BSXT01001036">
    <property type="protein sequence ID" value="GMF37749.1"/>
    <property type="molecule type" value="Genomic_DNA"/>
</dbReference>
<organism evidence="2 3">
    <name type="scientific">Phytophthora fragariaefolia</name>
    <dbReference type="NCBI Taxonomy" id="1490495"/>
    <lineage>
        <taxon>Eukaryota</taxon>
        <taxon>Sar</taxon>
        <taxon>Stramenopiles</taxon>
        <taxon>Oomycota</taxon>
        <taxon>Peronosporomycetes</taxon>
        <taxon>Peronosporales</taxon>
        <taxon>Peronosporaceae</taxon>
        <taxon>Phytophthora</taxon>
    </lineage>
</organism>
<keyword evidence="3" id="KW-1185">Reference proteome</keyword>